<sequence>MLLLQLPPELPLYILDYFGPEFFLQDICRLTISKKWYDLGWKILVGDLQLTATSLGMFTRDEAVLRRSQPHIATLELFLEGYEDRRPLLPTDRRGIRPDDTDAVDGWTVNLNSSLAKLAAMLQRCPGMRCLKLKARPERPGLGLRRQGYLMVKPLGDLLSLRHLTNFAFRHWGLYPQSQACDPGIHLCRSINALLRSLRRLHCRMDSICESLLELPPHDTPLNLEEVIINLSLSELSDAITSYRYPNRCQPIPSETFLQLKEAIENQATTLLRQMSNPRMVRVISHEVPSLGISAFDAMTGQRVRLGDGIEWDADGEVVDESDWEDETDLF</sequence>
<name>A0AAJ0BRA9_9PEZI</name>
<dbReference type="AlphaFoldDB" id="A0AAJ0BRA9"/>
<evidence type="ECO:0008006" key="3">
    <source>
        <dbReference type="Google" id="ProtNLM"/>
    </source>
</evidence>
<accession>A0AAJ0BRA9</accession>
<dbReference type="RefSeq" id="XP_060279054.1">
    <property type="nucleotide sequence ID" value="XM_060425338.1"/>
</dbReference>
<evidence type="ECO:0000313" key="1">
    <source>
        <dbReference type="EMBL" id="KAK1762841.1"/>
    </source>
</evidence>
<dbReference type="Proteomes" id="UP001244011">
    <property type="component" value="Unassembled WGS sequence"/>
</dbReference>
<dbReference type="GeneID" id="85308525"/>
<evidence type="ECO:0000313" key="2">
    <source>
        <dbReference type="Proteomes" id="UP001244011"/>
    </source>
</evidence>
<protein>
    <recommendedName>
        <fullName evidence="3">F-box domain-containing protein</fullName>
    </recommendedName>
</protein>
<comment type="caution">
    <text evidence="1">The sequence shown here is derived from an EMBL/GenBank/DDBJ whole genome shotgun (WGS) entry which is preliminary data.</text>
</comment>
<organism evidence="1 2">
    <name type="scientific">Phialemonium atrogriseum</name>
    <dbReference type="NCBI Taxonomy" id="1093897"/>
    <lineage>
        <taxon>Eukaryota</taxon>
        <taxon>Fungi</taxon>
        <taxon>Dikarya</taxon>
        <taxon>Ascomycota</taxon>
        <taxon>Pezizomycotina</taxon>
        <taxon>Sordariomycetes</taxon>
        <taxon>Sordariomycetidae</taxon>
        <taxon>Cephalothecales</taxon>
        <taxon>Cephalothecaceae</taxon>
        <taxon>Phialemonium</taxon>
    </lineage>
</organism>
<keyword evidence="2" id="KW-1185">Reference proteome</keyword>
<reference evidence="1" key="1">
    <citation type="submission" date="2023-06" db="EMBL/GenBank/DDBJ databases">
        <title>Genome-scale phylogeny and comparative genomics of the fungal order Sordariales.</title>
        <authorList>
            <consortium name="Lawrence Berkeley National Laboratory"/>
            <person name="Hensen N."/>
            <person name="Bonometti L."/>
            <person name="Westerberg I."/>
            <person name="Brannstrom I.O."/>
            <person name="Guillou S."/>
            <person name="Cros-Aarteil S."/>
            <person name="Calhoun S."/>
            <person name="Haridas S."/>
            <person name="Kuo A."/>
            <person name="Mondo S."/>
            <person name="Pangilinan J."/>
            <person name="Riley R."/>
            <person name="Labutti K."/>
            <person name="Andreopoulos B."/>
            <person name="Lipzen A."/>
            <person name="Chen C."/>
            <person name="Yanf M."/>
            <person name="Daum C."/>
            <person name="Ng V."/>
            <person name="Clum A."/>
            <person name="Steindorff A."/>
            <person name="Ohm R."/>
            <person name="Martin F."/>
            <person name="Silar P."/>
            <person name="Natvig D."/>
            <person name="Lalanne C."/>
            <person name="Gautier V."/>
            <person name="Ament-Velasquez S.L."/>
            <person name="Kruys A."/>
            <person name="Hutchinson M.I."/>
            <person name="Powell A.J."/>
            <person name="Barry K."/>
            <person name="Miller A.N."/>
            <person name="Grigoriev I.V."/>
            <person name="Debuchy R."/>
            <person name="Gladieux P."/>
            <person name="Thoren M.H."/>
            <person name="Johannesson H."/>
        </authorList>
    </citation>
    <scope>NUCLEOTIDE SEQUENCE</scope>
    <source>
        <strain evidence="1">8032-3</strain>
    </source>
</reference>
<dbReference type="EMBL" id="MU839033">
    <property type="protein sequence ID" value="KAK1762841.1"/>
    <property type="molecule type" value="Genomic_DNA"/>
</dbReference>
<proteinExistence type="predicted"/>
<gene>
    <name evidence="1" type="ORF">QBC33DRAFT_480848</name>
</gene>